<evidence type="ECO:0000313" key="1">
    <source>
        <dbReference type="EMBL" id="JAD47092.1"/>
    </source>
</evidence>
<sequence>MHNHIMLIWSTWKMKDHPTN</sequence>
<reference evidence="1" key="2">
    <citation type="journal article" date="2015" name="Data Brief">
        <title>Shoot transcriptome of the giant reed, Arundo donax.</title>
        <authorList>
            <person name="Barrero R.A."/>
            <person name="Guerrero F.D."/>
            <person name="Moolhuijzen P."/>
            <person name="Goolsby J.A."/>
            <person name="Tidwell J."/>
            <person name="Bellgard S.E."/>
            <person name="Bellgard M.I."/>
        </authorList>
    </citation>
    <scope>NUCLEOTIDE SEQUENCE</scope>
    <source>
        <tissue evidence="1">Shoot tissue taken approximately 20 cm above the soil surface</tissue>
    </source>
</reference>
<dbReference type="EMBL" id="GBRH01250803">
    <property type="protein sequence ID" value="JAD47092.1"/>
    <property type="molecule type" value="Transcribed_RNA"/>
</dbReference>
<name>A0A0A9AJ72_ARUDO</name>
<reference evidence="1" key="1">
    <citation type="submission" date="2014-09" db="EMBL/GenBank/DDBJ databases">
        <authorList>
            <person name="Magalhaes I.L.F."/>
            <person name="Oliveira U."/>
            <person name="Santos F.R."/>
            <person name="Vidigal T.H.D.A."/>
            <person name="Brescovit A.D."/>
            <person name="Santos A.J."/>
        </authorList>
    </citation>
    <scope>NUCLEOTIDE SEQUENCE</scope>
    <source>
        <tissue evidence="1">Shoot tissue taken approximately 20 cm above the soil surface</tissue>
    </source>
</reference>
<protein>
    <submittedName>
        <fullName evidence="1">Uncharacterized protein</fullName>
    </submittedName>
</protein>
<accession>A0A0A9AJ72</accession>
<organism evidence="1">
    <name type="scientific">Arundo donax</name>
    <name type="common">Giant reed</name>
    <name type="synonym">Donax arundinaceus</name>
    <dbReference type="NCBI Taxonomy" id="35708"/>
    <lineage>
        <taxon>Eukaryota</taxon>
        <taxon>Viridiplantae</taxon>
        <taxon>Streptophyta</taxon>
        <taxon>Embryophyta</taxon>
        <taxon>Tracheophyta</taxon>
        <taxon>Spermatophyta</taxon>
        <taxon>Magnoliopsida</taxon>
        <taxon>Liliopsida</taxon>
        <taxon>Poales</taxon>
        <taxon>Poaceae</taxon>
        <taxon>PACMAD clade</taxon>
        <taxon>Arundinoideae</taxon>
        <taxon>Arundineae</taxon>
        <taxon>Arundo</taxon>
    </lineage>
</organism>
<dbReference type="AlphaFoldDB" id="A0A0A9AJ72"/>
<proteinExistence type="predicted"/>